<sequence length="402" mass="46036">MAGDQNQGGKQLARRDLKRIKSFSSEAPPDDDAITDIPDWPQMLKPRRIQFDRIRTLSFPIAVSSEPEIHKFVRQKTPQRESFFDLLGLPTEVRLLIFEYLLPEPVQTDNASGHPCGLNSNAPCALELPSMNPRLPVRGYSALLCTCTKLSSEASRVLYNSSATYVAGHTSLVLEVARWTVTVRGLPIFCETHDVYSPSAARLLSRLRNIVIRVIWTSACGIDSVREHLYWCVRWLRKSPRLSRLDLAFCDAAHSKNHIAMASLLEPFRTLRNIQNPDIQFLKQSWSHGSRFFGYKWQFQDACEECIQCARTKVVMEEMKDLLRSNIPVTEPKIFELYHDFKSAMSGWSPSLLGQAAKARKTNDAERFRKILAVAQIEYDRDFDYRANKRMSLFAAYDKSLR</sequence>
<dbReference type="Proteomes" id="UP001360953">
    <property type="component" value="Unassembled WGS sequence"/>
</dbReference>
<organism evidence="2 3">
    <name type="scientific">Phyllosticta citribraziliensis</name>
    <dbReference type="NCBI Taxonomy" id="989973"/>
    <lineage>
        <taxon>Eukaryota</taxon>
        <taxon>Fungi</taxon>
        <taxon>Dikarya</taxon>
        <taxon>Ascomycota</taxon>
        <taxon>Pezizomycotina</taxon>
        <taxon>Dothideomycetes</taxon>
        <taxon>Dothideomycetes incertae sedis</taxon>
        <taxon>Botryosphaeriales</taxon>
        <taxon>Phyllostictaceae</taxon>
        <taxon>Phyllosticta</taxon>
    </lineage>
</organism>
<dbReference type="RefSeq" id="XP_066656975.1">
    <property type="nucleotide sequence ID" value="XM_066799762.1"/>
</dbReference>
<feature type="region of interest" description="Disordered" evidence="1">
    <location>
        <begin position="1"/>
        <end position="39"/>
    </location>
</feature>
<evidence type="ECO:0000256" key="1">
    <source>
        <dbReference type="SAM" id="MobiDB-lite"/>
    </source>
</evidence>
<reference evidence="2 3" key="1">
    <citation type="submission" date="2024-04" db="EMBL/GenBank/DDBJ databases">
        <title>Phyllosticta paracitricarpa is synonymous to the EU quarantine fungus P. citricarpa based on phylogenomic analyses.</title>
        <authorList>
            <consortium name="Lawrence Berkeley National Laboratory"/>
            <person name="Van ingen-buijs V.A."/>
            <person name="Van westerhoven A.C."/>
            <person name="Haridas S."/>
            <person name="Skiadas P."/>
            <person name="Martin F."/>
            <person name="Groenewald J.Z."/>
            <person name="Crous P.W."/>
            <person name="Seidl M.F."/>
        </authorList>
    </citation>
    <scope>NUCLEOTIDE SEQUENCE [LARGE SCALE GENOMIC DNA]</scope>
    <source>
        <strain evidence="2 3">CPC 17464</strain>
    </source>
</reference>
<gene>
    <name evidence="2" type="ORF">J3D65DRAFT_619521</name>
</gene>
<protein>
    <recommendedName>
        <fullName evidence="4">F-box domain-containing protein</fullName>
    </recommendedName>
</protein>
<evidence type="ECO:0000313" key="2">
    <source>
        <dbReference type="EMBL" id="KAK7539704.1"/>
    </source>
</evidence>
<dbReference type="EMBL" id="JBBPEH010000004">
    <property type="protein sequence ID" value="KAK7539704.1"/>
    <property type="molecule type" value="Genomic_DNA"/>
</dbReference>
<proteinExistence type="predicted"/>
<comment type="caution">
    <text evidence="2">The sequence shown here is derived from an EMBL/GenBank/DDBJ whole genome shotgun (WGS) entry which is preliminary data.</text>
</comment>
<accession>A0ABR1LYI5</accession>
<dbReference type="GeneID" id="92032668"/>
<keyword evidence="3" id="KW-1185">Reference proteome</keyword>
<name>A0ABR1LYI5_9PEZI</name>
<evidence type="ECO:0008006" key="4">
    <source>
        <dbReference type="Google" id="ProtNLM"/>
    </source>
</evidence>
<evidence type="ECO:0000313" key="3">
    <source>
        <dbReference type="Proteomes" id="UP001360953"/>
    </source>
</evidence>